<organism evidence="2 3">
    <name type="scientific">Phocaeicola vulgatus</name>
    <name type="common">Bacteroides vulgatus</name>
    <dbReference type="NCBI Taxonomy" id="821"/>
    <lineage>
        <taxon>Bacteria</taxon>
        <taxon>Pseudomonadati</taxon>
        <taxon>Bacteroidota</taxon>
        <taxon>Bacteroidia</taxon>
        <taxon>Bacteroidales</taxon>
        <taxon>Bacteroidaceae</taxon>
        <taxon>Phocaeicola</taxon>
    </lineage>
</organism>
<comment type="caution">
    <text evidence="2">The sequence shown here is derived from an EMBL/GenBank/DDBJ whole genome shotgun (WGS) entry which is preliminary data.</text>
</comment>
<dbReference type="Proteomes" id="UP000186631">
    <property type="component" value="Unassembled WGS sequence"/>
</dbReference>
<gene>
    <name evidence="2" type="ORF">BHV80_19225</name>
    <name evidence="1" type="ORF">GAS29_12130</name>
</gene>
<reference evidence="1 4" key="2">
    <citation type="journal article" date="2019" name="Nat. Med.">
        <title>A library of human gut bacterial isolates paired with longitudinal multiomics data enables mechanistic microbiome research.</title>
        <authorList>
            <person name="Poyet M."/>
            <person name="Groussin M."/>
            <person name="Gibbons S.M."/>
            <person name="Avila-Pacheco J."/>
            <person name="Jiang X."/>
            <person name="Kearney S.M."/>
            <person name="Perrotta A.R."/>
            <person name="Berdy B."/>
            <person name="Zhao S."/>
            <person name="Lieberman T.D."/>
            <person name="Swanson P.K."/>
            <person name="Smith M."/>
            <person name="Roesemann S."/>
            <person name="Alexander J.E."/>
            <person name="Rich S.A."/>
            <person name="Livny J."/>
            <person name="Vlamakis H."/>
            <person name="Clish C."/>
            <person name="Bullock K."/>
            <person name="Deik A."/>
            <person name="Scott J."/>
            <person name="Pierce K.A."/>
            <person name="Xavier R.J."/>
            <person name="Alm E.J."/>
        </authorList>
    </citation>
    <scope>NUCLEOTIDE SEQUENCE [LARGE SCALE GENOMIC DNA]</scope>
    <source>
        <strain evidence="1 4">BIOML-A5</strain>
    </source>
</reference>
<reference evidence="2 3" key="1">
    <citation type="journal article" date="2016" name="Nat. Biotechnol.">
        <title>Measurement of bacterial replication rates in microbial communities.</title>
        <authorList>
            <person name="Brown C.T."/>
            <person name="Olm M.R."/>
            <person name="Thomas B.C."/>
            <person name="Banfield J.F."/>
        </authorList>
    </citation>
    <scope>NUCLEOTIDE SEQUENCE [LARGE SCALE GENOMIC DNA]</scope>
    <source>
        <strain evidence="2">42_262</strain>
    </source>
</reference>
<dbReference type="EMBL" id="MNQV01000264">
    <property type="protein sequence ID" value="OKZ42645.1"/>
    <property type="molecule type" value="Genomic_DNA"/>
</dbReference>
<dbReference type="RefSeq" id="WP_117829612.1">
    <property type="nucleotide sequence ID" value="NZ_CP181424.1"/>
</dbReference>
<proteinExistence type="predicted"/>
<sequence length="125" mass="14256">MAWSSLSSNEIPTKSEVQEAINSAGFEVWRGKSYIANKDGSFADIFHNNDPFKSALISLEAHSNTGINSTRTVYAEKYVTHKYQMNAGDPYYFFTVYMSSTYIRVTKNSAGYMDDMYVRQILYLP</sequence>
<dbReference type="AlphaFoldDB" id="A0A1Q6IP49"/>
<evidence type="ECO:0000313" key="3">
    <source>
        <dbReference type="Proteomes" id="UP000186631"/>
    </source>
</evidence>
<dbReference type="EMBL" id="WCWW01000026">
    <property type="protein sequence ID" value="KAB3855353.1"/>
    <property type="molecule type" value="Genomic_DNA"/>
</dbReference>
<evidence type="ECO:0000313" key="2">
    <source>
        <dbReference type="EMBL" id="OKZ42645.1"/>
    </source>
</evidence>
<dbReference type="Proteomes" id="UP000441522">
    <property type="component" value="Unassembled WGS sequence"/>
</dbReference>
<evidence type="ECO:0000313" key="4">
    <source>
        <dbReference type="Proteomes" id="UP000441522"/>
    </source>
</evidence>
<accession>A0A1Q6IP49</accession>
<evidence type="ECO:0000313" key="1">
    <source>
        <dbReference type="EMBL" id="KAB3855353.1"/>
    </source>
</evidence>
<name>A0A1Q6IP49_PHOVU</name>
<protein>
    <submittedName>
        <fullName evidence="2">Uncharacterized protein</fullName>
    </submittedName>
</protein>